<dbReference type="GO" id="GO:0038023">
    <property type="term" value="F:signaling receptor activity"/>
    <property type="evidence" value="ECO:0007669"/>
    <property type="project" value="TreeGrafter"/>
</dbReference>
<proteinExistence type="inferred from homology"/>
<feature type="transmembrane region" description="Helical" evidence="7">
    <location>
        <begin position="131"/>
        <end position="155"/>
    </location>
</feature>
<dbReference type="PANTHER" id="PTHR20855">
    <property type="entry name" value="ADIPOR/PROGESTIN RECEPTOR-RELATED"/>
    <property type="match status" value="1"/>
</dbReference>
<evidence type="ECO:0000256" key="3">
    <source>
        <dbReference type="ARBA" id="ARBA00022692"/>
    </source>
</evidence>
<feature type="transmembrane region" description="Helical" evidence="7">
    <location>
        <begin position="96"/>
        <end position="119"/>
    </location>
</feature>
<dbReference type="GO" id="GO:0046872">
    <property type="term" value="F:metal ion binding"/>
    <property type="evidence" value="ECO:0007669"/>
    <property type="project" value="UniProtKB-KW"/>
</dbReference>
<evidence type="ECO:0000256" key="4">
    <source>
        <dbReference type="ARBA" id="ARBA00022989"/>
    </source>
</evidence>
<evidence type="ECO:0000256" key="6">
    <source>
        <dbReference type="PIRSR" id="PIRSR604254-1"/>
    </source>
</evidence>
<keyword evidence="6" id="KW-0862">Zinc</keyword>
<feature type="transmembrane region" description="Helical" evidence="7">
    <location>
        <begin position="63"/>
        <end position="84"/>
    </location>
</feature>
<dbReference type="STRING" id="6832.A0A553PC98"/>
<feature type="transmembrane region" description="Helical" evidence="7">
    <location>
        <begin position="266"/>
        <end position="288"/>
    </location>
</feature>
<dbReference type="Pfam" id="PF03006">
    <property type="entry name" value="HlyIII"/>
    <property type="match status" value="1"/>
</dbReference>
<evidence type="ECO:0000313" key="9">
    <source>
        <dbReference type="Proteomes" id="UP000318571"/>
    </source>
</evidence>
<dbReference type="GO" id="GO:0016020">
    <property type="term" value="C:membrane"/>
    <property type="evidence" value="ECO:0007669"/>
    <property type="project" value="UniProtKB-SubCell"/>
</dbReference>
<dbReference type="Proteomes" id="UP000318571">
    <property type="component" value="Chromosome 2"/>
</dbReference>
<comment type="similarity">
    <text evidence="2">Belongs to the ADIPOR family.</text>
</comment>
<dbReference type="OrthoDB" id="529367at2759"/>
<evidence type="ECO:0000256" key="5">
    <source>
        <dbReference type="ARBA" id="ARBA00023136"/>
    </source>
</evidence>
<evidence type="ECO:0000313" key="8">
    <source>
        <dbReference type="EMBL" id="TRY75290.1"/>
    </source>
</evidence>
<dbReference type="AlphaFoldDB" id="A0A553PC98"/>
<feature type="binding site" evidence="6">
    <location>
        <position position="268"/>
    </location>
    <ligand>
        <name>Zn(2+)</name>
        <dbReference type="ChEBI" id="CHEBI:29105"/>
    </ligand>
</feature>
<keyword evidence="4 7" id="KW-1133">Transmembrane helix</keyword>
<dbReference type="EMBL" id="VCGU01000005">
    <property type="protein sequence ID" value="TRY75290.1"/>
    <property type="molecule type" value="Genomic_DNA"/>
</dbReference>
<keyword evidence="5 7" id="KW-0472">Membrane</keyword>
<feature type="binding site" evidence="6">
    <location>
        <position position="264"/>
    </location>
    <ligand>
        <name>Zn(2+)</name>
        <dbReference type="ChEBI" id="CHEBI:29105"/>
    </ligand>
</feature>
<organism evidence="8 9">
    <name type="scientific">Tigriopus californicus</name>
    <name type="common">Marine copepod</name>
    <dbReference type="NCBI Taxonomy" id="6832"/>
    <lineage>
        <taxon>Eukaryota</taxon>
        <taxon>Metazoa</taxon>
        <taxon>Ecdysozoa</taxon>
        <taxon>Arthropoda</taxon>
        <taxon>Crustacea</taxon>
        <taxon>Multicrustacea</taxon>
        <taxon>Hexanauplia</taxon>
        <taxon>Copepoda</taxon>
        <taxon>Harpacticoida</taxon>
        <taxon>Harpacticidae</taxon>
        <taxon>Tigriopus</taxon>
    </lineage>
</organism>
<evidence type="ECO:0000256" key="1">
    <source>
        <dbReference type="ARBA" id="ARBA00004141"/>
    </source>
</evidence>
<feature type="transmembrane region" description="Helical" evidence="7">
    <location>
        <begin position="226"/>
        <end position="245"/>
    </location>
</feature>
<feature type="transmembrane region" description="Helical" evidence="7">
    <location>
        <begin position="161"/>
        <end position="180"/>
    </location>
</feature>
<keyword evidence="3 7" id="KW-0812">Transmembrane</keyword>
<evidence type="ECO:0000256" key="7">
    <source>
        <dbReference type="SAM" id="Phobius"/>
    </source>
</evidence>
<reference evidence="8 9" key="1">
    <citation type="journal article" date="2018" name="Nat. Ecol. Evol.">
        <title>Genomic signatures of mitonuclear coevolution across populations of Tigriopus californicus.</title>
        <authorList>
            <person name="Barreto F.S."/>
            <person name="Watson E.T."/>
            <person name="Lima T.G."/>
            <person name="Willett C.S."/>
            <person name="Edmands S."/>
            <person name="Li W."/>
            <person name="Burton R.S."/>
        </authorList>
    </citation>
    <scope>NUCLEOTIDE SEQUENCE [LARGE SCALE GENOMIC DNA]</scope>
    <source>
        <strain evidence="8 9">San Diego</strain>
    </source>
</reference>
<comment type="subcellular location">
    <subcellularLocation>
        <location evidence="1">Membrane</location>
        <topology evidence="1">Multi-pass membrane protein</topology>
    </subcellularLocation>
</comment>
<dbReference type="OMA" id="HSQPCPD"/>
<protein>
    <recommendedName>
        <fullName evidence="10">Progestin and adipoQ receptor family member 3</fullName>
    </recommendedName>
</protein>
<keyword evidence="9" id="KW-1185">Reference proteome</keyword>
<name>A0A553PC98_TIGCA</name>
<evidence type="ECO:0008006" key="10">
    <source>
        <dbReference type="Google" id="ProtNLM"/>
    </source>
</evidence>
<sequence length="310" mass="35650">MSAIKLRQRRSTPASIMASKRLYKIDEVDPYQRSNPFIRSGYRGSMNLIACLRSTFTFHNETVNIWTHLIGFFFFVGLLIRDFLTIPTHLVSSVDLLVLTGMLLCYQACMILSSLFHTFTCHSERVSRRCLSWDLAGITLALLATYLSGIHYAFWCHESWRNFYFITVGGIFMIAAGMQLHPKFAVEEYAHIRIGLFTVWAIYGFVPTLHYIYLSGGFSNGLVSVMFPRIMIMYVICGVAFLFYITKLPERFIPGLVDIVGHSHQWWHLLIFLALLFWHHTGVTFALFRLSTGCETPPNEDELRQIALGF</sequence>
<feature type="binding site" evidence="6">
    <location>
        <position position="117"/>
    </location>
    <ligand>
        <name>Zn(2+)</name>
        <dbReference type="ChEBI" id="CHEBI:29105"/>
    </ligand>
</feature>
<dbReference type="PANTHER" id="PTHR20855:SF15">
    <property type="entry name" value="PROGESTIN AND ADIPOQ RECEPTOR FAMILY MEMBER 3"/>
    <property type="match status" value="1"/>
</dbReference>
<feature type="transmembrane region" description="Helical" evidence="7">
    <location>
        <begin position="192"/>
        <end position="214"/>
    </location>
</feature>
<comment type="caution">
    <text evidence="8">The sequence shown here is derived from an EMBL/GenBank/DDBJ whole genome shotgun (WGS) entry which is preliminary data.</text>
</comment>
<accession>A0A553PC98</accession>
<evidence type="ECO:0000256" key="2">
    <source>
        <dbReference type="ARBA" id="ARBA00007018"/>
    </source>
</evidence>
<dbReference type="InterPro" id="IPR004254">
    <property type="entry name" value="AdipoR/HlyIII-related"/>
</dbReference>
<gene>
    <name evidence="8" type="ORF">TCAL_01335</name>
</gene>
<keyword evidence="6" id="KW-0479">Metal-binding</keyword>